<comment type="caution">
    <text evidence="2">The sequence shown here is derived from an EMBL/GenBank/DDBJ whole genome shotgun (WGS) entry which is preliminary data.</text>
</comment>
<sequence>MSGRCIESRCSGFTLVELVAVLLLLGVLAAVAVPQLTGLGGFKTDSWREQVAAGLRWGGAVAQGHRRVVCAEVTGQGVLSLSMVSSRTGTSCDQALLGPDGQTAFSSAAGVTVSATPSGTFFFQPDGRVSTDLAGASSATVRLSAEGVGDLVVRGESGYVE</sequence>
<dbReference type="EMBL" id="JAEDAL010000001">
    <property type="protein sequence ID" value="MBH9551327.1"/>
    <property type="molecule type" value="Genomic_DNA"/>
</dbReference>
<evidence type="ECO:0000313" key="2">
    <source>
        <dbReference type="EMBL" id="MBH9551327.1"/>
    </source>
</evidence>
<organism evidence="2 3">
    <name type="scientific">Inhella gelatinilytica</name>
    <dbReference type="NCBI Taxonomy" id="2795030"/>
    <lineage>
        <taxon>Bacteria</taxon>
        <taxon>Pseudomonadati</taxon>
        <taxon>Pseudomonadota</taxon>
        <taxon>Betaproteobacteria</taxon>
        <taxon>Burkholderiales</taxon>
        <taxon>Sphaerotilaceae</taxon>
        <taxon>Inhella</taxon>
    </lineage>
</organism>
<dbReference type="Proteomes" id="UP000620139">
    <property type="component" value="Unassembled WGS sequence"/>
</dbReference>
<keyword evidence="1" id="KW-0472">Membrane</keyword>
<keyword evidence="3" id="KW-1185">Reference proteome</keyword>
<reference evidence="2" key="1">
    <citation type="submission" date="2020-12" db="EMBL/GenBank/DDBJ databases">
        <title>The genome sequence of Inhella sp. 4Y17.</title>
        <authorList>
            <person name="Liu Y."/>
        </authorList>
    </citation>
    <scope>NUCLEOTIDE SEQUENCE</scope>
    <source>
        <strain evidence="2">4Y10</strain>
    </source>
</reference>
<keyword evidence="1" id="KW-0812">Transmembrane</keyword>
<protein>
    <submittedName>
        <fullName evidence="2">Prepilin-type N-terminal cleavage/methylation domain-containing protein</fullName>
    </submittedName>
</protein>
<keyword evidence="1" id="KW-1133">Transmembrane helix</keyword>
<evidence type="ECO:0000256" key="1">
    <source>
        <dbReference type="SAM" id="Phobius"/>
    </source>
</evidence>
<dbReference type="AlphaFoldDB" id="A0A931NBV4"/>
<dbReference type="Gene3D" id="3.30.700.10">
    <property type="entry name" value="Glycoprotein, Type 4 Pilin"/>
    <property type="match status" value="1"/>
</dbReference>
<proteinExistence type="predicted"/>
<dbReference type="InterPro" id="IPR012902">
    <property type="entry name" value="N_methyl_site"/>
</dbReference>
<dbReference type="NCBIfam" id="TIGR02532">
    <property type="entry name" value="IV_pilin_GFxxxE"/>
    <property type="match status" value="1"/>
</dbReference>
<gene>
    <name evidence="2" type="ORF">I7X43_00585</name>
</gene>
<feature type="transmembrane region" description="Helical" evidence="1">
    <location>
        <begin position="12"/>
        <end position="33"/>
    </location>
</feature>
<dbReference type="Pfam" id="PF07963">
    <property type="entry name" value="N_methyl"/>
    <property type="match status" value="1"/>
</dbReference>
<dbReference type="RefSeq" id="WP_198098946.1">
    <property type="nucleotide sequence ID" value="NZ_JAEDAL010000001.1"/>
</dbReference>
<name>A0A931NBV4_9BURK</name>
<dbReference type="SUPFAM" id="SSF54523">
    <property type="entry name" value="Pili subunits"/>
    <property type="match status" value="1"/>
</dbReference>
<dbReference type="PROSITE" id="PS00409">
    <property type="entry name" value="PROKAR_NTER_METHYL"/>
    <property type="match status" value="1"/>
</dbReference>
<evidence type="ECO:0000313" key="3">
    <source>
        <dbReference type="Proteomes" id="UP000620139"/>
    </source>
</evidence>
<dbReference type="InterPro" id="IPR045584">
    <property type="entry name" value="Pilin-like"/>
</dbReference>
<accession>A0A931NBV4</accession>